<organism evidence="1 2">
    <name type="scientific">Pseudoalteromonas prydzensis</name>
    <dbReference type="NCBI Taxonomy" id="182141"/>
    <lineage>
        <taxon>Bacteria</taxon>
        <taxon>Pseudomonadati</taxon>
        <taxon>Pseudomonadota</taxon>
        <taxon>Gammaproteobacteria</taxon>
        <taxon>Alteromonadales</taxon>
        <taxon>Pseudoalteromonadaceae</taxon>
        <taxon>Pseudoalteromonas</taxon>
    </lineage>
</organism>
<evidence type="ECO:0000313" key="2">
    <source>
        <dbReference type="Proteomes" id="UP000707245"/>
    </source>
</evidence>
<proteinExistence type="predicted"/>
<dbReference type="RefSeq" id="WP_145239716.1">
    <property type="nucleotide sequence ID" value="NZ_JBQDLW010000026.1"/>
</dbReference>
<sequence length="77" mass="8696">MTTIYALALITTQLCYDASADTHAIKFEEFFEGATELQVARQEEKDLCIDLKSHQLVSAKRLVATDERVFSIVESNK</sequence>
<keyword evidence="2" id="KW-1185">Reference proteome</keyword>
<evidence type="ECO:0000313" key="1">
    <source>
        <dbReference type="EMBL" id="MBE0458259.1"/>
    </source>
</evidence>
<dbReference type="Proteomes" id="UP000707245">
    <property type="component" value="Unassembled WGS sequence"/>
</dbReference>
<dbReference type="EMBL" id="RRZA01000036">
    <property type="protein sequence ID" value="MBE0458259.1"/>
    <property type="molecule type" value="Genomic_DNA"/>
</dbReference>
<comment type="caution">
    <text evidence="1">The sequence shown here is derived from an EMBL/GenBank/DDBJ whole genome shotgun (WGS) entry which is preliminary data.</text>
</comment>
<reference evidence="1 2" key="1">
    <citation type="submission" date="2020-07" db="EMBL/GenBank/DDBJ databases">
        <title>Halophilic bacteria isolated from french cheeses.</title>
        <authorList>
            <person name="Kothe C.I."/>
            <person name="Farah-Kraiem B."/>
            <person name="Renault P."/>
            <person name="Dridi B."/>
        </authorList>
    </citation>
    <scope>NUCLEOTIDE SEQUENCE [LARGE SCALE GENOMIC DNA]</scope>
    <source>
        <strain evidence="1 2">FME14</strain>
    </source>
</reference>
<gene>
    <name evidence="1" type="ORF">EI167_12535</name>
</gene>
<accession>A0ABR9FN64</accession>
<protein>
    <submittedName>
        <fullName evidence="1">Uncharacterized protein</fullName>
    </submittedName>
</protein>
<name>A0ABR9FN64_9GAMM</name>